<evidence type="ECO:0008006" key="3">
    <source>
        <dbReference type="Google" id="ProtNLM"/>
    </source>
</evidence>
<evidence type="ECO:0000313" key="1">
    <source>
        <dbReference type="EMBL" id="SOB59137.1"/>
    </source>
</evidence>
<reference evidence="2" key="1">
    <citation type="submission" date="2017-09" db="EMBL/GenBank/DDBJ databases">
        <authorList>
            <person name="Regsiter A."/>
            <person name="William W."/>
        </authorList>
    </citation>
    <scope>NUCLEOTIDE SEQUENCE [LARGE SCALE GENOMIC DNA]</scope>
    <source>
        <strain evidence="2">500-1</strain>
    </source>
</reference>
<sequence>MFDYQLEEKESYLLAKGRGDSVSHEEWNFNAEKLLRETCERGHKRLLIDRLGVELQVDAFDVVTVADHLAEMGLHQLGLRIAVVSDGDNALFCMLETAMTNRSFVYKVFRDVDAAREWLLNC</sequence>
<keyword evidence="2" id="KW-1185">Reference proteome</keyword>
<dbReference type="KEGG" id="pprf:DPRO_2232"/>
<evidence type="ECO:0000313" key="2">
    <source>
        <dbReference type="Proteomes" id="UP000219215"/>
    </source>
</evidence>
<dbReference type="AlphaFoldDB" id="A0A2C8FB80"/>
<dbReference type="RefSeq" id="WP_097012051.1">
    <property type="nucleotide sequence ID" value="NZ_LT907975.1"/>
</dbReference>
<dbReference type="OrthoDB" id="5465025at2"/>
<proteinExistence type="predicted"/>
<dbReference type="Proteomes" id="UP000219215">
    <property type="component" value="Chromosome DPRO"/>
</dbReference>
<accession>A0A2C8FB80</accession>
<name>A0A2C8FB80_9BACT</name>
<protein>
    <recommendedName>
        <fullName evidence="3">STAS/SEC14 domain-containing protein</fullName>
    </recommendedName>
</protein>
<dbReference type="EMBL" id="LT907975">
    <property type="protein sequence ID" value="SOB59137.1"/>
    <property type="molecule type" value="Genomic_DNA"/>
</dbReference>
<gene>
    <name evidence="1" type="ORF">DPRO_2232</name>
</gene>
<organism evidence="1 2">
    <name type="scientific">Pseudodesulfovibrio profundus</name>
    <dbReference type="NCBI Taxonomy" id="57320"/>
    <lineage>
        <taxon>Bacteria</taxon>
        <taxon>Pseudomonadati</taxon>
        <taxon>Thermodesulfobacteriota</taxon>
        <taxon>Desulfovibrionia</taxon>
        <taxon>Desulfovibrionales</taxon>
        <taxon>Desulfovibrionaceae</taxon>
    </lineage>
</organism>